<feature type="domain" description="Metallo-beta-lactamase" evidence="4">
    <location>
        <begin position="37"/>
        <end position="227"/>
    </location>
</feature>
<evidence type="ECO:0000256" key="3">
    <source>
        <dbReference type="ARBA" id="ARBA00048505"/>
    </source>
</evidence>
<evidence type="ECO:0000313" key="5">
    <source>
        <dbReference type="EMBL" id="WNQ11208.1"/>
    </source>
</evidence>
<dbReference type="InterPro" id="IPR001279">
    <property type="entry name" value="Metallo-B-lactamas"/>
</dbReference>
<evidence type="ECO:0000256" key="2">
    <source>
        <dbReference type="ARBA" id="ARBA00034301"/>
    </source>
</evidence>
<dbReference type="AlphaFoldDB" id="A0AA96LDV2"/>
<dbReference type="PANTHER" id="PTHR42663">
    <property type="entry name" value="HYDROLASE C777.06C-RELATED-RELATED"/>
    <property type="match status" value="1"/>
</dbReference>
<accession>A0AA96LDV2</accession>
<dbReference type="Gene3D" id="3.60.15.10">
    <property type="entry name" value="Ribonuclease Z/Hydroxyacylglutathione hydrolase-like"/>
    <property type="match status" value="1"/>
</dbReference>
<gene>
    <name evidence="5" type="ORF">MJA45_27010</name>
</gene>
<sequence length="259" mass="29568">MDRLTFWGTGDSMGVPRVYCECGVCREARTSGRNRRLRSSVELTTGDGPLLIDCGPDWKAQMERFGRREMKRVLMTHAHFDHMAGLPEWADSCRWTKNTGRLFGPEEVLATVRERYPWLESSLTFHEADQGLSFGGWTIEPFKVPHGKNGFSYAYRFAKNGYRWVYCPDSINLSEEAKAFFSGVDLLVLGTSFYKEEFPYHTRSVYDMIEGQELVRELGAGQAVFTHMSHDVDLGRTYLLPPNIRLAETGLSLELGWEA</sequence>
<dbReference type="CDD" id="cd16279">
    <property type="entry name" value="metallo-hydrolase-like_MBL-fold"/>
    <property type="match status" value="1"/>
</dbReference>
<comment type="catalytic activity">
    <reaction evidence="1">
        <text>3',5'-cyclic CMP + H2O = CMP + H(+)</text>
        <dbReference type="Rhea" id="RHEA:72675"/>
        <dbReference type="ChEBI" id="CHEBI:15377"/>
        <dbReference type="ChEBI" id="CHEBI:15378"/>
        <dbReference type="ChEBI" id="CHEBI:58003"/>
        <dbReference type="ChEBI" id="CHEBI:60377"/>
    </reaction>
    <physiologicalReaction direction="left-to-right" evidence="1">
        <dbReference type="Rhea" id="RHEA:72676"/>
    </physiologicalReaction>
</comment>
<comment type="function">
    <text evidence="2">Counteracts the endogenous Pycsar antiviral defense system. Phosphodiesterase that enables metal-dependent hydrolysis of host cyclic nucleotide Pycsar defense signals such as cCMP and cUMP.</text>
</comment>
<dbReference type="InterPro" id="IPR036866">
    <property type="entry name" value="RibonucZ/Hydroxyglut_hydro"/>
</dbReference>
<evidence type="ECO:0000313" key="6">
    <source>
        <dbReference type="Proteomes" id="UP001305702"/>
    </source>
</evidence>
<evidence type="ECO:0000259" key="4">
    <source>
        <dbReference type="SMART" id="SM00849"/>
    </source>
</evidence>
<comment type="catalytic activity">
    <reaction evidence="3">
        <text>3',5'-cyclic UMP + H2O = UMP + H(+)</text>
        <dbReference type="Rhea" id="RHEA:70575"/>
        <dbReference type="ChEBI" id="CHEBI:15377"/>
        <dbReference type="ChEBI" id="CHEBI:15378"/>
        <dbReference type="ChEBI" id="CHEBI:57865"/>
        <dbReference type="ChEBI" id="CHEBI:184387"/>
    </reaction>
    <physiologicalReaction direction="left-to-right" evidence="3">
        <dbReference type="Rhea" id="RHEA:70576"/>
    </physiologicalReaction>
</comment>
<protein>
    <submittedName>
        <fullName evidence="5">MBL fold metallo-hydrolase</fullName>
    </submittedName>
</protein>
<dbReference type="RefSeq" id="WP_315604984.1">
    <property type="nucleotide sequence ID" value="NZ_CP130318.1"/>
</dbReference>
<dbReference type="Proteomes" id="UP001305702">
    <property type="component" value="Chromosome"/>
</dbReference>
<proteinExistence type="predicted"/>
<dbReference type="PANTHER" id="PTHR42663:SF6">
    <property type="entry name" value="HYDROLASE C777.06C-RELATED"/>
    <property type="match status" value="1"/>
</dbReference>
<evidence type="ECO:0000256" key="1">
    <source>
        <dbReference type="ARBA" id="ARBA00034221"/>
    </source>
</evidence>
<dbReference type="Pfam" id="PF12706">
    <property type="entry name" value="Lactamase_B_2"/>
    <property type="match status" value="1"/>
</dbReference>
<reference evidence="5 6" key="1">
    <citation type="submission" date="2022-02" db="EMBL/GenBank/DDBJ databases">
        <title>Paenibacillus sp. MBLB1776 Whole Genome Shotgun Sequencing.</title>
        <authorList>
            <person name="Hwang C.Y."/>
            <person name="Cho E.-S."/>
            <person name="Seo M.-J."/>
        </authorList>
    </citation>
    <scope>NUCLEOTIDE SEQUENCE [LARGE SCALE GENOMIC DNA]</scope>
    <source>
        <strain evidence="5 6">MBLB1776</strain>
    </source>
</reference>
<keyword evidence="6" id="KW-1185">Reference proteome</keyword>
<dbReference type="SUPFAM" id="SSF56281">
    <property type="entry name" value="Metallo-hydrolase/oxidoreductase"/>
    <property type="match status" value="1"/>
</dbReference>
<organism evidence="5 6">
    <name type="scientific">Paenibacillus aurantius</name>
    <dbReference type="NCBI Taxonomy" id="2918900"/>
    <lineage>
        <taxon>Bacteria</taxon>
        <taxon>Bacillati</taxon>
        <taxon>Bacillota</taxon>
        <taxon>Bacilli</taxon>
        <taxon>Bacillales</taxon>
        <taxon>Paenibacillaceae</taxon>
        <taxon>Paenibacillus</taxon>
    </lineage>
</organism>
<name>A0AA96LDV2_9BACL</name>
<dbReference type="SMART" id="SM00849">
    <property type="entry name" value="Lactamase_B"/>
    <property type="match status" value="1"/>
</dbReference>
<dbReference type="EMBL" id="CP130318">
    <property type="protein sequence ID" value="WNQ11208.1"/>
    <property type="molecule type" value="Genomic_DNA"/>
</dbReference>
<dbReference type="KEGG" id="paun:MJA45_27010"/>